<gene>
    <name evidence="1" type="ORF">GCM10011607_30320</name>
</gene>
<organism evidence="1 2">
    <name type="scientific">Shewanella inventionis</name>
    <dbReference type="NCBI Taxonomy" id="1738770"/>
    <lineage>
        <taxon>Bacteria</taxon>
        <taxon>Pseudomonadati</taxon>
        <taxon>Pseudomonadota</taxon>
        <taxon>Gammaproteobacteria</taxon>
        <taxon>Alteromonadales</taxon>
        <taxon>Shewanellaceae</taxon>
        <taxon>Shewanella</taxon>
    </lineage>
</organism>
<dbReference type="RefSeq" id="WP_188740185.1">
    <property type="nucleotide sequence ID" value="NZ_BMII01000026.1"/>
</dbReference>
<keyword evidence="2" id="KW-1185">Reference proteome</keyword>
<evidence type="ECO:0000313" key="1">
    <source>
        <dbReference type="EMBL" id="GGB67576.1"/>
    </source>
</evidence>
<comment type="caution">
    <text evidence="1">The sequence shown here is derived from an EMBL/GenBank/DDBJ whole genome shotgun (WGS) entry which is preliminary data.</text>
</comment>
<accession>A0ABQ1JFE2</accession>
<reference evidence="2" key="1">
    <citation type="journal article" date="2019" name="Int. J. Syst. Evol. Microbiol.">
        <title>The Global Catalogue of Microorganisms (GCM) 10K type strain sequencing project: providing services to taxonomists for standard genome sequencing and annotation.</title>
        <authorList>
            <consortium name="The Broad Institute Genomics Platform"/>
            <consortium name="The Broad Institute Genome Sequencing Center for Infectious Disease"/>
            <person name="Wu L."/>
            <person name="Ma J."/>
        </authorList>
    </citation>
    <scope>NUCLEOTIDE SEQUENCE [LARGE SCALE GENOMIC DNA]</scope>
    <source>
        <strain evidence="2">CGMCC 1.15339</strain>
    </source>
</reference>
<sequence length="204" mass="24051">MTSKSKINYYWAEIRPVAAEFFHFWRSRDDYFWFRQIWAELAESGYFEAILSDENITYKAEALRGHVFLLVLTYQSFSMHGWNEHHNFTSLDKDKLFRLIHFMPLNLNYIFEVFSNYVKEHCDHLAAHLWFSYQQGAEQYIFSDTTRNEEIQQLLTDAVDIYSNPGLADISLSLSGYEGRSGPFNLCGLLEPFQLEGILIQLDN</sequence>
<protein>
    <submittedName>
        <fullName evidence="1">Uncharacterized protein</fullName>
    </submittedName>
</protein>
<dbReference type="EMBL" id="BMII01000026">
    <property type="protein sequence ID" value="GGB67576.1"/>
    <property type="molecule type" value="Genomic_DNA"/>
</dbReference>
<dbReference type="Proteomes" id="UP000617555">
    <property type="component" value="Unassembled WGS sequence"/>
</dbReference>
<proteinExistence type="predicted"/>
<evidence type="ECO:0000313" key="2">
    <source>
        <dbReference type="Proteomes" id="UP000617555"/>
    </source>
</evidence>
<name>A0ABQ1JFE2_9GAMM</name>